<organism evidence="1 2">
    <name type="scientific">Agrobacterium albertimagni AOL15</name>
    <dbReference type="NCBI Taxonomy" id="1156935"/>
    <lineage>
        <taxon>Bacteria</taxon>
        <taxon>Pseudomonadati</taxon>
        <taxon>Pseudomonadota</taxon>
        <taxon>Alphaproteobacteria</taxon>
        <taxon>Hyphomicrobiales</taxon>
        <taxon>Rhizobiaceae</taxon>
        <taxon>Rhizobium/Agrobacterium group</taxon>
        <taxon>Agrobacterium</taxon>
    </lineage>
</organism>
<dbReference type="RefSeq" id="WP_006726271.1">
    <property type="nucleotide sequence ID" value="NZ_ALJF01000009.1"/>
</dbReference>
<evidence type="ECO:0000313" key="1">
    <source>
        <dbReference type="EMBL" id="EKF59402.1"/>
    </source>
</evidence>
<dbReference type="AlphaFoldDB" id="K2QVX1"/>
<proteinExistence type="predicted"/>
<accession>K2QVX1</accession>
<keyword evidence="2" id="KW-1185">Reference proteome</keyword>
<reference evidence="1 2" key="1">
    <citation type="journal article" date="2012" name="J. Bacteriol.">
        <title>Draft Genome Sequence of Agrobacterium albertimagni Strain AOL15.</title>
        <authorList>
            <person name="Trimble W.L."/>
            <person name="Phung le T."/>
            <person name="Meyer F."/>
            <person name="Gilbert J.A."/>
            <person name="Silver S."/>
        </authorList>
    </citation>
    <scope>NUCLEOTIDE SEQUENCE [LARGE SCALE GENOMIC DNA]</scope>
    <source>
        <strain evidence="1 2">AOL15</strain>
    </source>
</reference>
<dbReference type="Proteomes" id="UP000007123">
    <property type="component" value="Unassembled WGS sequence"/>
</dbReference>
<name>K2QVX1_9HYPH</name>
<evidence type="ECO:0000313" key="2">
    <source>
        <dbReference type="Proteomes" id="UP000007123"/>
    </source>
</evidence>
<dbReference type="OrthoDB" id="9877287at2"/>
<gene>
    <name evidence="1" type="ORF">QWE_11406</name>
</gene>
<dbReference type="PATRIC" id="fig|1156935.5.peg.2302"/>
<dbReference type="EMBL" id="ALJF01000009">
    <property type="protein sequence ID" value="EKF59402.1"/>
    <property type="molecule type" value="Genomic_DNA"/>
</dbReference>
<sequence>MINIIWGRKMANWDCAEVETRYGTVCPVVADIPGPDDRAMFSIDVPDPERDGKIRSLASGFADNLEEARIAAANAIAKLDQGLSIA</sequence>
<comment type="caution">
    <text evidence="1">The sequence shown here is derived from an EMBL/GenBank/DDBJ whole genome shotgun (WGS) entry which is preliminary data.</text>
</comment>
<protein>
    <submittedName>
        <fullName evidence="1">Uncharacterized protein</fullName>
    </submittedName>
</protein>